<dbReference type="Proteomes" id="UP000198287">
    <property type="component" value="Unassembled WGS sequence"/>
</dbReference>
<dbReference type="FunFam" id="3.40.50.300:FF:000578">
    <property type="entry name" value="probable ATP-dependent RNA helicase DHX35"/>
    <property type="match status" value="1"/>
</dbReference>
<evidence type="ECO:0000259" key="9">
    <source>
        <dbReference type="PROSITE" id="PS51194"/>
    </source>
</evidence>
<dbReference type="EC" id="3.6.4.13" evidence="2"/>
<evidence type="ECO:0000313" key="10">
    <source>
        <dbReference type="EMBL" id="OXA52772.1"/>
    </source>
</evidence>
<evidence type="ECO:0000256" key="3">
    <source>
        <dbReference type="ARBA" id="ARBA00022741"/>
    </source>
</evidence>
<accession>A0A226E4Y1</accession>
<dbReference type="Pfam" id="PF04408">
    <property type="entry name" value="WHD_HA2"/>
    <property type="match status" value="1"/>
</dbReference>
<keyword evidence="6" id="KW-0067">ATP-binding</keyword>
<dbReference type="Gene3D" id="1.20.120.1080">
    <property type="match status" value="1"/>
</dbReference>
<dbReference type="PANTHER" id="PTHR18934:SF136">
    <property type="entry name" value="ATP-DEPENDENT RNA HELICASE DHX35-RELATED"/>
    <property type="match status" value="1"/>
</dbReference>
<dbReference type="PROSITE" id="PS51194">
    <property type="entry name" value="HELICASE_CTER"/>
    <property type="match status" value="1"/>
</dbReference>
<keyword evidence="5 10" id="KW-0347">Helicase</keyword>
<dbReference type="STRING" id="158441.A0A226E4Y1"/>
<dbReference type="Pfam" id="PF21010">
    <property type="entry name" value="HA2_C"/>
    <property type="match status" value="1"/>
</dbReference>
<evidence type="ECO:0000256" key="7">
    <source>
        <dbReference type="ARBA" id="ARBA00047984"/>
    </source>
</evidence>
<dbReference type="SMART" id="SM00847">
    <property type="entry name" value="HA2"/>
    <property type="match status" value="1"/>
</dbReference>
<keyword evidence="3" id="KW-0547">Nucleotide-binding</keyword>
<dbReference type="GO" id="GO:0071013">
    <property type="term" value="C:catalytic step 2 spliceosome"/>
    <property type="evidence" value="ECO:0007669"/>
    <property type="project" value="TreeGrafter"/>
</dbReference>
<reference evidence="10 11" key="1">
    <citation type="submission" date="2015-12" db="EMBL/GenBank/DDBJ databases">
        <title>The genome of Folsomia candida.</title>
        <authorList>
            <person name="Faddeeva A."/>
            <person name="Derks M.F."/>
            <person name="Anvar Y."/>
            <person name="Smit S."/>
            <person name="Van Straalen N."/>
            <person name="Roelofs D."/>
        </authorList>
    </citation>
    <scope>NUCLEOTIDE SEQUENCE [LARGE SCALE GENOMIC DNA]</scope>
    <source>
        <strain evidence="10 11">VU population</strain>
        <tissue evidence="10">Whole body</tissue>
    </source>
</reference>
<sequence>MEERDHIGCNEEYLLEAGWGMGEKMIGITQPRRVAATSLASRVADEMGAVLGDEVGYAIRFDEKFNPKTTKVKYLTEGLLIREMMSDPLLRQYSVIMLDEVHERTVNSDILMGLLRKILKARKDLKLIVSSATVDAEELKLFFELKSKKSKDRKTKETSVILSVSGRTYPIEICFSIDPVPDYVKESVNTVVKIHEREDRGDILVFLTGQDEVDTAVSLLMQHSTTMKERGGLEMTVLPMYGSLPARDQLKVFQYPPKGHRKVVVCTNIAETSITISGIVYVVDCGFVKMRWFNPESFTDSLVVVPTSKASAEQRAGRAGRTKPGKVYRLYPEHEYEKLPTATCPEIQRNDLAQTVLQLKALGIDNIVRFNFPSPPPAKNLICAVELLYALGALDSRGNLTSPLGEQMSEFPLPPTFSKMLLTSGEYGCAEEITTIAALLQVETVFQAPWGQNAMKARMTKRKFEVAEGDLLTLLNVYTAYMEAGKTKHFCSQNFLHYKRLRRAEEIKKQMLKMLHRFKVPIESCKGIIEPIIKCICAGFFPNAVYLHHSGYHRTVRGDLPVFVHPTSLLYTLPQPQWLLFTEIIHTTHIYMRDLTVVQPQWLEELAPHFYKKTTEVGH</sequence>
<dbReference type="PANTHER" id="PTHR18934">
    <property type="entry name" value="ATP-DEPENDENT RNA HELICASE"/>
    <property type="match status" value="1"/>
</dbReference>
<evidence type="ECO:0000256" key="6">
    <source>
        <dbReference type="ARBA" id="ARBA00022840"/>
    </source>
</evidence>
<dbReference type="InterPro" id="IPR014001">
    <property type="entry name" value="Helicase_ATP-bd"/>
</dbReference>
<dbReference type="GO" id="GO:0005524">
    <property type="term" value="F:ATP binding"/>
    <property type="evidence" value="ECO:0007669"/>
    <property type="project" value="UniProtKB-KW"/>
</dbReference>
<dbReference type="InterPro" id="IPR011709">
    <property type="entry name" value="DEAD-box_helicase_OB_fold"/>
</dbReference>
<dbReference type="PROSITE" id="PS00690">
    <property type="entry name" value="DEAH_ATP_HELICASE"/>
    <property type="match status" value="1"/>
</dbReference>
<dbReference type="GO" id="GO:0003723">
    <property type="term" value="F:RNA binding"/>
    <property type="evidence" value="ECO:0007669"/>
    <property type="project" value="TreeGrafter"/>
</dbReference>
<gene>
    <name evidence="10" type="ORF">Fcan01_12556</name>
</gene>
<dbReference type="Pfam" id="PF00271">
    <property type="entry name" value="Helicase_C"/>
    <property type="match status" value="1"/>
</dbReference>
<dbReference type="PROSITE" id="PS51192">
    <property type="entry name" value="HELICASE_ATP_BIND_1"/>
    <property type="match status" value="1"/>
</dbReference>
<comment type="similarity">
    <text evidence="1">Belongs to the DEAD box helicase family. DEAH subfamily.</text>
</comment>
<dbReference type="OMA" id="FHEVMET"/>
<dbReference type="SUPFAM" id="SSF52540">
    <property type="entry name" value="P-loop containing nucleoside triphosphate hydrolases"/>
    <property type="match status" value="1"/>
</dbReference>
<dbReference type="GO" id="GO:0016787">
    <property type="term" value="F:hydrolase activity"/>
    <property type="evidence" value="ECO:0007669"/>
    <property type="project" value="UniProtKB-KW"/>
</dbReference>
<dbReference type="AlphaFoldDB" id="A0A226E4Y1"/>
<keyword evidence="11" id="KW-1185">Reference proteome</keyword>
<dbReference type="InterPro" id="IPR001650">
    <property type="entry name" value="Helicase_C-like"/>
</dbReference>
<dbReference type="SMART" id="SM00490">
    <property type="entry name" value="HELICc"/>
    <property type="match status" value="1"/>
</dbReference>
<dbReference type="InterPro" id="IPR007502">
    <property type="entry name" value="Helicase-assoc_dom"/>
</dbReference>
<dbReference type="GO" id="GO:0003724">
    <property type="term" value="F:RNA helicase activity"/>
    <property type="evidence" value="ECO:0007669"/>
    <property type="project" value="UniProtKB-EC"/>
</dbReference>
<feature type="domain" description="Helicase ATP-binding" evidence="8">
    <location>
        <begin position="1"/>
        <end position="152"/>
    </location>
</feature>
<keyword evidence="4" id="KW-0378">Hydrolase</keyword>
<protein>
    <recommendedName>
        <fullName evidence="2">RNA helicase</fullName>
        <ecNumber evidence="2">3.6.4.13</ecNumber>
    </recommendedName>
</protein>
<comment type="caution">
    <text evidence="10">The sequence shown here is derived from an EMBL/GenBank/DDBJ whole genome shotgun (WGS) entry which is preliminary data.</text>
</comment>
<evidence type="ECO:0000256" key="5">
    <source>
        <dbReference type="ARBA" id="ARBA00022806"/>
    </source>
</evidence>
<feature type="domain" description="Helicase C-terminal" evidence="9">
    <location>
        <begin position="176"/>
        <end position="363"/>
    </location>
</feature>
<dbReference type="OrthoDB" id="10253254at2759"/>
<dbReference type="InterPro" id="IPR027417">
    <property type="entry name" value="P-loop_NTPase"/>
</dbReference>
<dbReference type="InterPro" id="IPR048333">
    <property type="entry name" value="HA2_WH"/>
</dbReference>
<dbReference type="FunFam" id="3.40.50.300:FF:000767">
    <property type="entry name" value="Putative ATP-dependent RNA helicase DHX35"/>
    <property type="match status" value="1"/>
</dbReference>
<dbReference type="Gene3D" id="3.40.50.300">
    <property type="entry name" value="P-loop containing nucleotide triphosphate hydrolases"/>
    <property type="match status" value="2"/>
</dbReference>
<evidence type="ECO:0000256" key="4">
    <source>
        <dbReference type="ARBA" id="ARBA00022801"/>
    </source>
</evidence>
<name>A0A226E4Y1_FOLCA</name>
<proteinExistence type="inferred from homology"/>
<dbReference type="EMBL" id="LNIX01000006">
    <property type="protein sequence ID" value="OXA52772.1"/>
    <property type="molecule type" value="Genomic_DNA"/>
</dbReference>
<dbReference type="Pfam" id="PF07717">
    <property type="entry name" value="OB_NTP_bind"/>
    <property type="match status" value="1"/>
</dbReference>
<dbReference type="InterPro" id="IPR002464">
    <property type="entry name" value="DNA/RNA_helicase_DEAH_CS"/>
</dbReference>
<evidence type="ECO:0000256" key="1">
    <source>
        <dbReference type="ARBA" id="ARBA00008792"/>
    </source>
</evidence>
<evidence type="ECO:0000313" key="11">
    <source>
        <dbReference type="Proteomes" id="UP000198287"/>
    </source>
</evidence>
<evidence type="ECO:0000259" key="8">
    <source>
        <dbReference type="PROSITE" id="PS51192"/>
    </source>
</evidence>
<evidence type="ECO:0000256" key="2">
    <source>
        <dbReference type="ARBA" id="ARBA00012552"/>
    </source>
</evidence>
<dbReference type="CDD" id="cd18791">
    <property type="entry name" value="SF2_C_RHA"/>
    <property type="match status" value="1"/>
</dbReference>
<comment type="catalytic activity">
    <reaction evidence="7">
        <text>ATP + H2O = ADP + phosphate + H(+)</text>
        <dbReference type="Rhea" id="RHEA:13065"/>
        <dbReference type="ChEBI" id="CHEBI:15377"/>
        <dbReference type="ChEBI" id="CHEBI:15378"/>
        <dbReference type="ChEBI" id="CHEBI:30616"/>
        <dbReference type="ChEBI" id="CHEBI:43474"/>
        <dbReference type="ChEBI" id="CHEBI:456216"/>
        <dbReference type="EC" id="3.6.4.13"/>
    </reaction>
</comment>
<organism evidence="10 11">
    <name type="scientific">Folsomia candida</name>
    <name type="common">Springtail</name>
    <dbReference type="NCBI Taxonomy" id="158441"/>
    <lineage>
        <taxon>Eukaryota</taxon>
        <taxon>Metazoa</taxon>
        <taxon>Ecdysozoa</taxon>
        <taxon>Arthropoda</taxon>
        <taxon>Hexapoda</taxon>
        <taxon>Collembola</taxon>
        <taxon>Entomobryomorpha</taxon>
        <taxon>Isotomoidea</taxon>
        <taxon>Isotomidae</taxon>
        <taxon>Proisotominae</taxon>
        <taxon>Folsomia</taxon>
    </lineage>
</organism>